<feature type="transmembrane region" description="Helical" evidence="1">
    <location>
        <begin position="6"/>
        <end position="27"/>
    </location>
</feature>
<reference evidence="2" key="1">
    <citation type="submission" date="2020-10" db="EMBL/GenBank/DDBJ databases">
        <authorList>
            <person name="Gilroy R."/>
        </authorList>
    </citation>
    <scope>NUCLEOTIDE SEQUENCE</scope>
    <source>
        <strain evidence="2">ChiSxjej2B14-6234</strain>
    </source>
</reference>
<evidence type="ECO:0000313" key="3">
    <source>
        <dbReference type="Proteomes" id="UP000886887"/>
    </source>
</evidence>
<keyword evidence="1" id="KW-0472">Membrane</keyword>
<evidence type="ECO:0000313" key="2">
    <source>
        <dbReference type="EMBL" id="HIQ72478.1"/>
    </source>
</evidence>
<reference evidence="2" key="2">
    <citation type="journal article" date="2021" name="PeerJ">
        <title>Extensive microbial diversity within the chicken gut microbiome revealed by metagenomics and culture.</title>
        <authorList>
            <person name="Gilroy R."/>
            <person name="Ravi A."/>
            <person name="Getino M."/>
            <person name="Pursley I."/>
            <person name="Horton D.L."/>
            <person name="Alikhan N.F."/>
            <person name="Baker D."/>
            <person name="Gharbi K."/>
            <person name="Hall N."/>
            <person name="Watson M."/>
            <person name="Adriaenssens E.M."/>
            <person name="Foster-Nyarko E."/>
            <person name="Jarju S."/>
            <person name="Secka A."/>
            <person name="Antonio M."/>
            <person name="Oren A."/>
            <person name="Chaudhuri R.R."/>
            <person name="La Ragione R."/>
            <person name="Hildebrand F."/>
            <person name="Pallen M.J."/>
        </authorList>
    </citation>
    <scope>NUCLEOTIDE SEQUENCE</scope>
    <source>
        <strain evidence="2">ChiSxjej2B14-6234</strain>
    </source>
</reference>
<dbReference type="AlphaFoldDB" id="A0A9D0ZDI2"/>
<gene>
    <name evidence="2" type="ORF">IAB73_09780</name>
</gene>
<dbReference type="GO" id="GO:0006508">
    <property type="term" value="P:proteolysis"/>
    <property type="evidence" value="ECO:0007669"/>
    <property type="project" value="InterPro"/>
</dbReference>
<proteinExistence type="predicted"/>
<name>A0A9D0ZDI2_9FIRM</name>
<dbReference type="GO" id="GO:0004190">
    <property type="term" value="F:aspartic-type endopeptidase activity"/>
    <property type="evidence" value="ECO:0007669"/>
    <property type="project" value="InterPro"/>
</dbReference>
<dbReference type="EMBL" id="DVFJ01000036">
    <property type="protein sequence ID" value="HIQ72478.1"/>
    <property type="molecule type" value="Genomic_DNA"/>
</dbReference>
<organism evidence="2 3">
    <name type="scientific">Candidatus Onthenecus intestinigallinarum</name>
    <dbReference type="NCBI Taxonomy" id="2840875"/>
    <lineage>
        <taxon>Bacteria</taxon>
        <taxon>Bacillati</taxon>
        <taxon>Bacillota</taxon>
        <taxon>Clostridia</taxon>
        <taxon>Eubacteriales</taxon>
        <taxon>Candidatus Onthenecus</taxon>
    </lineage>
</organism>
<dbReference type="InterPro" id="IPR005081">
    <property type="entry name" value="SpoIIGA"/>
</dbReference>
<dbReference type="Proteomes" id="UP000886887">
    <property type="component" value="Unassembled WGS sequence"/>
</dbReference>
<evidence type="ECO:0000256" key="1">
    <source>
        <dbReference type="SAM" id="Phobius"/>
    </source>
</evidence>
<keyword evidence="1" id="KW-0812">Transmembrane</keyword>
<keyword evidence="1" id="KW-1133">Transmembrane helix</keyword>
<dbReference type="Pfam" id="PF03419">
    <property type="entry name" value="Peptidase_U4"/>
    <property type="match status" value="1"/>
</dbReference>
<accession>A0A9D0ZDI2</accession>
<protein>
    <submittedName>
        <fullName evidence="2">Sigma-E processing peptidase SpoIIGA</fullName>
    </submittedName>
</protein>
<feature type="transmembrane region" description="Helical" evidence="1">
    <location>
        <begin position="86"/>
        <end position="107"/>
    </location>
</feature>
<sequence length="256" mass="27369">MQPAVEPFVAINFAMNAVILAMSARVVSAGRPRMLRIFLGAAMGTAYALAAWTFPLLGPVLFVPITLVMAWSVAPVRRAGALIRRAFALLGCAFLCGGTAYAVSQAFQSRTGALLLALPAAALWLRRLVRTKNERLSTQVIRVRCELGTDCAVLDGIIDSGNRLVDTVTGLPVIVADAHALRALLPGTLDPSDVTTLPPGFRLMRLSGVCGAQLTMCFHPRVWLLERGAWREAQAVVALSPRALTEAALVPWSLLS</sequence>
<feature type="transmembrane region" description="Helical" evidence="1">
    <location>
        <begin position="56"/>
        <end position="74"/>
    </location>
</feature>
<comment type="caution">
    <text evidence="2">The sequence shown here is derived from an EMBL/GenBank/DDBJ whole genome shotgun (WGS) entry which is preliminary data.</text>
</comment>
<dbReference type="GO" id="GO:0030436">
    <property type="term" value="P:asexual sporulation"/>
    <property type="evidence" value="ECO:0007669"/>
    <property type="project" value="InterPro"/>
</dbReference>